<dbReference type="RefSeq" id="WP_085100981.1">
    <property type="nucleotide sequence ID" value="NZ_JACKVQ010000006.1"/>
</dbReference>
<evidence type="ECO:0000313" key="4">
    <source>
        <dbReference type="Proteomes" id="UP000193285"/>
    </source>
</evidence>
<dbReference type="Proteomes" id="UP000193801">
    <property type="component" value="Unassembled WGS sequence"/>
</dbReference>
<accession>A0A1X2AR07</accession>
<evidence type="ECO:0000313" key="5">
    <source>
        <dbReference type="Proteomes" id="UP000193801"/>
    </source>
</evidence>
<proteinExistence type="predicted"/>
<reference evidence="2" key="3">
    <citation type="submission" date="2016-01" db="EMBL/GenBank/DDBJ databases">
        <authorList>
            <person name="Ana R.F.D.C."/>
            <person name="Tarcisio F."/>
            <person name="Maria L.L."/>
            <person name="Monica P."/>
            <person name="Wana L.O.D.C."/>
            <person name="Elisabetta G."/>
            <person name="Jeann R.D.C.B."/>
            <person name="Veronica D.S."/>
            <person name="Karla V.B.L."/>
            <person name="Roberto B."/>
            <person name="Antonella G."/>
            <person name="Anna F."/>
            <person name="Alessandro M."/>
            <person name="Pamela F."/>
            <person name="Francesca D.L."/>
            <person name="Giulia F.S."/>
            <person name="Sara T."/>
            <person name="Fabio R."/>
            <person name="Olivier J."/>
            <person name="Nicola S."/>
            <person name="Enrico T."/>
        </authorList>
    </citation>
    <scope>NUCLEOTIDE SEQUENCE</scope>
    <source>
        <strain evidence="2">FI-07156</strain>
    </source>
</reference>
<dbReference type="EMBL" id="LQPK01000017">
    <property type="protein sequence ID" value="ORW30509.1"/>
    <property type="molecule type" value="Genomic_DNA"/>
</dbReference>
<organism evidence="3 4">
    <name type="scientific">Mycobacterium paraense</name>
    <dbReference type="NCBI Taxonomy" id="767916"/>
    <lineage>
        <taxon>Bacteria</taxon>
        <taxon>Bacillati</taxon>
        <taxon>Actinomycetota</taxon>
        <taxon>Actinomycetes</taxon>
        <taxon>Mycobacteriales</taxon>
        <taxon>Mycobacteriaceae</taxon>
        <taxon>Mycobacterium</taxon>
        <taxon>Mycobacterium simiae complex</taxon>
    </lineage>
</organism>
<evidence type="ECO:0008006" key="6">
    <source>
        <dbReference type="Google" id="ProtNLM"/>
    </source>
</evidence>
<dbReference type="EMBL" id="LQPN01000006">
    <property type="protein sequence ID" value="ORW53867.1"/>
    <property type="molecule type" value="Genomic_DNA"/>
</dbReference>
<keyword evidence="1" id="KW-1133">Transmembrane helix</keyword>
<feature type="transmembrane region" description="Helical" evidence="1">
    <location>
        <begin position="36"/>
        <end position="54"/>
    </location>
</feature>
<keyword evidence="1" id="KW-0472">Membrane</keyword>
<evidence type="ECO:0000313" key="3">
    <source>
        <dbReference type="EMBL" id="ORW53867.1"/>
    </source>
</evidence>
<evidence type="ECO:0000313" key="2">
    <source>
        <dbReference type="EMBL" id="ORW30509.1"/>
    </source>
</evidence>
<reference evidence="3" key="2">
    <citation type="submission" date="2016-01" db="EMBL/GenBank/DDBJ databases">
        <authorList>
            <person name="Oliw E.H."/>
        </authorList>
    </citation>
    <scope>NUCLEOTIDE SEQUENCE</scope>
    <source>
        <strain evidence="3">IEC33</strain>
    </source>
</reference>
<sequence>MKTKAAILLSGALVAVLLLLRYFALSRAGLSSGWMLYLGLPITAAGVLFALRLINLGAEWGAEDTGRPADPISLSYPDPPVPVSERFRELEALRAAGAISDAEYTARRLHITSEQ</sequence>
<protein>
    <recommendedName>
        <fullName evidence="6">SHOCT domain-containing protein</fullName>
    </recommendedName>
</protein>
<evidence type="ECO:0000256" key="1">
    <source>
        <dbReference type="SAM" id="Phobius"/>
    </source>
</evidence>
<name>A0A1X2AR07_9MYCO</name>
<comment type="caution">
    <text evidence="3">The sequence shown here is derived from an EMBL/GenBank/DDBJ whole genome shotgun (WGS) entry which is preliminary data.</text>
</comment>
<keyword evidence="1" id="KW-0812">Transmembrane</keyword>
<dbReference type="Proteomes" id="UP000193285">
    <property type="component" value="Unassembled WGS sequence"/>
</dbReference>
<dbReference type="STRING" id="767916.AWB91_19720"/>
<keyword evidence="5" id="KW-1185">Reference proteome</keyword>
<reference evidence="4 5" key="1">
    <citation type="journal article" date="2015" name="Emerg. Microbes Infect.">
        <title>Characterization of 17 strains belonging to the Mycobacterium simiae complex and description of Mycobacterium paraense sp. nov.</title>
        <authorList>
            <person name="Fusco da Costa A.R."/>
            <person name="Fedrizzi T."/>
            <person name="Lopes M.L."/>
            <person name="Pecorari M."/>
            <person name="Oliveira da Costa W.L."/>
            <person name="Giacobazzi E."/>
            <person name="da Costa Bahia J.R."/>
            <person name="De Sanctis V."/>
            <person name="Batista Lima K.V."/>
            <person name="Bertorelli R."/>
            <person name="Grottola A."/>
            <person name="Fabio A."/>
            <person name="Mariottini A."/>
            <person name="Ferretti P."/>
            <person name="Di Leva F."/>
            <person name="Fregni Serpini G."/>
            <person name="Tagliazucchi S."/>
            <person name="Rumpianesi F."/>
            <person name="Jousson O."/>
            <person name="Segata N."/>
            <person name="Tortoli E."/>
        </authorList>
    </citation>
    <scope>NUCLEOTIDE SEQUENCE [LARGE SCALE GENOMIC DNA]</scope>
    <source>
        <strain evidence="2 5">FI-07156</strain>
        <strain evidence="3 4">IEC33</strain>
    </source>
</reference>
<dbReference type="OrthoDB" id="4742756at2"/>
<gene>
    <name evidence="3" type="ORF">AWB90_01875</name>
    <name evidence="2" type="ORF">AWB91_19720</name>
</gene>
<dbReference type="AlphaFoldDB" id="A0A1X2AR07"/>